<dbReference type="GO" id="GO:0003677">
    <property type="term" value="F:DNA binding"/>
    <property type="evidence" value="ECO:0007669"/>
    <property type="project" value="InterPro"/>
</dbReference>
<keyword evidence="3" id="KW-1185">Reference proteome</keyword>
<dbReference type="InterPro" id="IPR010982">
    <property type="entry name" value="Lambda_DNA-bd_dom_sf"/>
</dbReference>
<dbReference type="Proteomes" id="UP000239002">
    <property type="component" value="Unassembled WGS sequence"/>
</dbReference>
<dbReference type="Pfam" id="PF01381">
    <property type="entry name" value="HTH_3"/>
    <property type="match status" value="1"/>
</dbReference>
<reference evidence="2 3" key="1">
    <citation type="submission" date="2018-02" db="EMBL/GenBank/DDBJ databases">
        <title>Genomic Encyclopedia of Archaeal and Bacterial Type Strains, Phase II (KMG-II): from individual species to whole genera.</title>
        <authorList>
            <person name="Goeker M."/>
        </authorList>
    </citation>
    <scope>NUCLEOTIDE SEQUENCE [LARGE SCALE GENOMIC DNA]</scope>
    <source>
        <strain evidence="2 3">DSM 16809</strain>
    </source>
</reference>
<proteinExistence type="predicted"/>
<evidence type="ECO:0000313" key="3">
    <source>
        <dbReference type="Proteomes" id="UP000239002"/>
    </source>
</evidence>
<protein>
    <submittedName>
        <fullName evidence="2">Helix-turn-helix protein</fullName>
    </submittedName>
</protein>
<evidence type="ECO:0000313" key="2">
    <source>
        <dbReference type="EMBL" id="PPK92980.1"/>
    </source>
</evidence>
<accession>A0A2S6IFQ4</accession>
<dbReference type="OrthoDB" id="770730at2"/>
<evidence type="ECO:0000259" key="1">
    <source>
        <dbReference type="PROSITE" id="PS50943"/>
    </source>
</evidence>
<dbReference type="Gene3D" id="1.10.260.40">
    <property type="entry name" value="lambda repressor-like DNA-binding domains"/>
    <property type="match status" value="1"/>
</dbReference>
<dbReference type="AlphaFoldDB" id="A0A2S6IFQ4"/>
<dbReference type="PROSITE" id="PS50943">
    <property type="entry name" value="HTH_CROC1"/>
    <property type="match status" value="1"/>
</dbReference>
<name>A0A2S6IFQ4_9FLAO</name>
<feature type="domain" description="HTH cro/C1-type" evidence="1">
    <location>
        <begin position="29"/>
        <end position="87"/>
    </location>
</feature>
<dbReference type="CDD" id="cd00093">
    <property type="entry name" value="HTH_XRE"/>
    <property type="match status" value="1"/>
</dbReference>
<gene>
    <name evidence="2" type="ORF">LY01_02684</name>
</gene>
<dbReference type="SMART" id="SM00530">
    <property type="entry name" value="HTH_XRE"/>
    <property type="match status" value="1"/>
</dbReference>
<dbReference type="InterPro" id="IPR001387">
    <property type="entry name" value="Cro/C1-type_HTH"/>
</dbReference>
<dbReference type="EMBL" id="PTJE01000008">
    <property type="protein sequence ID" value="PPK92980.1"/>
    <property type="molecule type" value="Genomic_DNA"/>
</dbReference>
<comment type="caution">
    <text evidence="2">The sequence shown here is derived from an EMBL/GenBank/DDBJ whole genome shotgun (WGS) entry which is preliminary data.</text>
</comment>
<organism evidence="2 3">
    <name type="scientific">Nonlabens xylanidelens</name>
    <dbReference type="NCBI Taxonomy" id="191564"/>
    <lineage>
        <taxon>Bacteria</taxon>
        <taxon>Pseudomonadati</taxon>
        <taxon>Bacteroidota</taxon>
        <taxon>Flavobacteriia</taxon>
        <taxon>Flavobacteriales</taxon>
        <taxon>Flavobacteriaceae</taxon>
        <taxon>Nonlabens</taxon>
    </lineage>
</organism>
<sequence length="127" mass="14129">MNALQRIKNRITPEEKATMANNMAIANQVLLLLQRKSMSQKDLAIKLGKSPSEVSKWLSGFHNLTTPTISKMEVAIGEKIIMTCDEAQSKYSKYVQLTIPVKPSQEIDMTNFTGLGTTRSRSLEIAS</sequence>
<dbReference type="SUPFAM" id="SSF47413">
    <property type="entry name" value="lambda repressor-like DNA-binding domains"/>
    <property type="match status" value="1"/>
</dbReference>
<dbReference type="RefSeq" id="WP_104516409.1">
    <property type="nucleotide sequence ID" value="NZ_MQVW01000020.1"/>
</dbReference>